<gene>
    <name evidence="1" type="ORF">SAMN05216325_11233</name>
</gene>
<organism evidence="1 2">
    <name type="scientific">Nitrosomonas marina</name>
    <dbReference type="NCBI Taxonomy" id="917"/>
    <lineage>
        <taxon>Bacteria</taxon>
        <taxon>Pseudomonadati</taxon>
        <taxon>Pseudomonadota</taxon>
        <taxon>Betaproteobacteria</taxon>
        <taxon>Nitrosomonadales</taxon>
        <taxon>Nitrosomonadaceae</taxon>
        <taxon>Nitrosomonas</taxon>
    </lineage>
</organism>
<proteinExistence type="predicted"/>
<accession>A0A1H8F8E9</accession>
<reference evidence="1 2" key="1">
    <citation type="submission" date="2016-10" db="EMBL/GenBank/DDBJ databases">
        <authorList>
            <person name="de Groot N.N."/>
        </authorList>
    </citation>
    <scope>NUCLEOTIDE SEQUENCE [LARGE SCALE GENOMIC DNA]</scope>
    <source>
        <strain evidence="1 2">Nm22</strain>
    </source>
</reference>
<dbReference type="Proteomes" id="UP000199459">
    <property type="component" value="Unassembled WGS sequence"/>
</dbReference>
<protein>
    <submittedName>
        <fullName evidence="1">Uncharacterized protein</fullName>
    </submittedName>
</protein>
<name>A0A1H8F8E9_9PROT</name>
<dbReference type="EMBL" id="FOCP01000012">
    <property type="protein sequence ID" value="SEN27684.1"/>
    <property type="molecule type" value="Genomic_DNA"/>
</dbReference>
<dbReference type="AlphaFoldDB" id="A0A1H8F8E9"/>
<evidence type="ECO:0000313" key="2">
    <source>
        <dbReference type="Proteomes" id="UP000199459"/>
    </source>
</evidence>
<sequence length="78" mass="8955">MCPRAGGRFTTALYIIIRITNLLQHASEYFGGFGIIIRIPYASRNMMCCETIQNIAGDQNYRMRVIAILREVIITPRF</sequence>
<evidence type="ECO:0000313" key="1">
    <source>
        <dbReference type="EMBL" id="SEN27684.1"/>
    </source>
</evidence>